<feature type="transmembrane region" description="Helical" evidence="1">
    <location>
        <begin position="138"/>
        <end position="155"/>
    </location>
</feature>
<feature type="transmembrane region" description="Helical" evidence="1">
    <location>
        <begin position="220"/>
        <end position="237"/>
    </location>
</feature>
<dbReference type="RefSeq" id="WP_053412828.1">
    <property type="nucleotide sequence ID" value="NZ_CP006841.1"/>
</dbReference>
<dbReference type="AlphaFoldDB" id="A0A0K2H3T3"/>
<feature type="transmembrane region" description="Helical" evidence="1">
    <location>
        <begin position="299"/>
        <end position="318"/>
    </location>
</feature>
<feature type="transmembrane region" description="Helical" evidence="1">
    <location>
        <begin position="243"/>
        <end position="262"/>
    </location>
</feature>
<dbReference type="STRING" id="1408189.CLAC_10450"/>
<dbReference type="EMBL" id="CP006841">
    <property type="protein sequence ID" value="ALA68692.1"/>
    <property type="molecule type" value="Genomic_DNA"/>
</dbReference>
<gene>
    <name evidence="2" type="ORF">CLAC_10450</name>
</gene>
<keyword evidence="3" id="KW-1185">Reference proteome</keyword>
<protein>
    <submittedName>
        <fullName evidence="2">Uncharacterized protein</fullName>
    </submittedName>
</protein>
<proteinExistence type="predicted"/>
<evidence type="ECO:0000313" key="3">
    <source>
        <dbReference type="Proteomes" id="UP000058446"/>
    </source>
</evidence>
<dbReference type="Proteomes" id="UP000058446">
    <property type="component" value="Chromosome"/>
</dbReference>
<name>A0A0K2H3T3_9CORY</name>
<feature type="transmembrane region" description="Helical" evidence="1">
    <location>
        <begin position="60"/>
        <end position="80"/>
    </location>
</feature>
<evidence type="ECO:0000256" key="1">
    <source>
        <dbReference type="SAM" id="Phobius"/>
    </source>
</evidence>
<feature type="transmembrane region" description="Helical" evidence="1">
    <location>
        <begin position="21"/>
        <end position="40"/>
    </location>
</feature>
<dbReference type="KEGG" id="clw:CLAC_10450"/>
<accession>A0A0K2H3T3</accession>
<evidence type="ECO:0000313" key="2">
    <source>
        <dbReference type="EMBL" id="ALA68692.1"/>
    </source>
</evidence>
<organism evidence="2 3">
    <name type="scientific">Corynebacterium lactis RW2-5</name>
    <dbReference type="NCBI Taxonomy" id="1408189"/>
    <lineage>
        <taxon>Bacteria</taxon>
        <taxon>Bacillati</taxon>
        <taxon>Actinomycetota</taxon>
        <taxon>Actinomycetes</taxon>
        <taxon>Mycobacteriales</taxon>
        <taxon>Corynebacteriaceae</taxon>
        <taxon>Corynebacterium</taxon>
    </lineage>
</organism>
<reference evidence="2 3" key="1">
    <citation type="submission" date="2013-10" db="EMBL/GenBank/DDBJ databases">
        <title>Complete genome sequence of Corynebacterium lactis DSM 45799(T), isolated from raw cow milk.</title>
        <authorList>
            <person name="Ruckert C."/>
            <person name="Albersmeier A."/>
            <person name="Lipski A."/>
            <person name="Kalinowski J."/>
        </authorList>
    </citation>
    <scope>NUCLEOTIDE SEQUENCE [LARGE SCALE GENOMIC DNA]</scope>
    <source>
        <strain evidence="2 3">RW2-5</strain>
    </source>
</reference>
<dbReference type="OrthoDB" id="4424153at2"/>
<keyword evidence="1" id="KW-0472">Membrane</keyword>
<dbReference type="PATRIC" id="fig|1408189.4.peg.2102"/>
<feature type="transmembrane region" description="Helical" evidence="1">
    <location>
        <begin position="106"/>
        <end position="132"/>
    </location>
</feature>
<feature type="transmembrane region" description="Helical" evidence="1">
    <location>
        <begin position="274"/>
        <end position="293"/>
    </location>
</feature>
<keyword evidence="1" id="KW-0812">Transmembrane</keyword>
<keyword evidence="1" id="KW-1133">Transmembrane helix</keyword>
<sequence length="368" mass="39105">MATAEMERWRRKAGLTTALSVVGDLTVYLIAVGMLLQILYATTGWLSRQEEFAGGLVRSIPAPVQFGCAIIGLVTVVFVAEKMLPLQAVSREAWVYRDRPRGRLSLVDSVAVGQILTTGVFGALIGIAHHWVLGLETFVAAAGCAAVAMLLRFALGLRRRFRLSQILRAGDSRVFYSASLYLRDSEVASKAIAATWCKTRSSSASSNLFQIFLRRLRRRSYLGLLIGSAVFLAIGLAELSPGAVAIVLLVFWMIGSAGVCRAADVSELGVVSPLPKAVAMVMAVAGAIVTTVVAGNPMSASACLWSVTVAAGLFVGIVRRSRPRSGNGGYLADTGMGFSIDPEAFSYFTCGFGWLGSALVLGHFSAGW</sequence>
<feature type="transmembrane region" description="Helical" evidence="1">
    <location>
        <begin position="344"/>
        <end position="366"/>
    </location>
</feature>